<dbReference type="Proteomes" id="UP000019194">
    <property type="component" value="Unassembled WGS sequence"/>
</dbReference>
<dbReference type="GO" id="GO:0004794">
    <property type="term" value="F:threonine deaminase activity"/>
    <property type="evidence" value="ECO:0007669"/>
    <property type="project" value="UniProtKB-EC"/>
</dbReference>
<dbReference type="PANTHER" id="PTHR42937">
    <property type="match status" value="1"/>
</dbReference>
<dbReference type="PANTHER" id="PTHR42937:SF1">
    <property type="entry name" value="DIAMINOPROPIONATE AMMONIA-LYASE"/>
    <property type="match status" value="1"/>
</dbReference>
<accession>A0A7G2IT70</accession>
<dbReference type="InterPro" id="IPR036052">
    <property type="entry name" value="TrpB-like_PALP_sf"/>
</dbReference>
<reference evidence="1 2" key="1">
    <citation type="submission" date="2013-10" db="EMBL/GenBank/DDBJ databases">
        <title>Antibiotic resistance diversity of beta-lactamase producers in the General Hospital Vienna.</title>
        <authorList>
            <person name="Barisic I."/>
            <person name="Mitteregger D."/>
            <person name="Hirschl A.M."/>
            <person name="Noehammer C."/>
            <person name="Wiesinger-Mayr H."/>
        </authorList>
    </citation>
    <scope>NUCLEOTIDE SEQUENCE [LARGE SCALE GENOMIC DNA]</scope>
    <source>
        <strain evidence="1 2">ISC11</strain>
    </source>
</reference>
<proteinExistence type="predicted"/>
<sequence>MTAAWGENRPKVIVAEALIADCLYRSARSKEGDAIAVGGDLQTVMAGLACGEANSIGWKLLRDYANAFASCPDEVAALGMRMLGNPLAGDPQIISGESGAVTTGLLALLMTSPELAQTREQLGLDAHSRVLLVSTEGDTDPQQYLDIVWGGQYPGINK</sequence>
<dbReference type="AlphaFoldDB" id="A0A7G2IT70"/>
<organism evidence="1 2">
    <name type="scientific">Citrobacter freundii</name>
    <dbReference type="NCBI Taxonomy" id="546"/>
    <lineage>
        <taxon>Bacteria</taxon>
        <taxon>Pseudomonadati</taxon>
        <taxon>Pseudomonadota</taxon>
        <taxon>Gammaproteobacteria</taxon>
        <taxon>Enterobacterales</taxon>
        <taxon>Enterobacteriaceae</taxon>
        <taxon>Citrobacter</taxon>
        <taxon>Citrobacter freundii complex</taxon>
    </lineage>
</organism>
<dbReference type="EC" id="4.3.1.19" evidence="1"/>
<dbReference type="Gene3D" id="3.40.50.1100">
    <property type="match status" value="1"/>
</dbReference>
<dbReference type="EMBL" id="CBWP010000043">
    <property type="protein sequence ID" value="CDL38564.1"/>
    <property type="molecule type" value="Genomic_DNA"/>
</dbReference>
<name>A0A7G2IT70_CITFR</name>
<keyword evidence="1" id="KW-0456">Lyase</keyword>
<evidence type="ECO:0000313" key="1">
    <source>
        <dbReference type="EMBL" id="CDL38564.1"/>
    </source>
</evidence>
<protein>
    <submittedName>
        <fullName evidence="1">Threonine dehydratase</fullName>
        <ecNumber evidence="1">4.3.1.19</ecNumber>
    </submittedName>
</protein>
<dbReference type="SUPFAM" id="SSF53686">
    <property type="entry name" value="Tryptophan synthase beta subunit-like PLP-dependent enzymes"/>
    <property type="match status" value="1"/>
</dbReference>
<evidence type="ECO:0000313" key="2">
    <source>
        <dbReference type="Proteomes" id="UP000019194"/>
    </source>
</evidence>
<comment type="caution">
    <text evidence="1">The sequence shown here is derived from an EMBL/GenBank/DDBJ whole genome shotgun (WGS) entry which is preliminary data.</text>
</comment>